<dbReference type="Pfam" id="PF00440">
    <property type="entry name" value="TetR_N"/>
    <property type="match status" value="1"/>
</dbReference>
<dbReference type="SUPFAM" id="SSF46689">
    <property type="entry name" value="Homeodomain-like"/>
    <property type="match status" value="1"/>
</dbReference>
<evidence type="ECO:0000256" key="4">
    <source>
        <dbReference type="ARBA" id="ARBA00023163"/>
    </source>
</evidence>
<keyword evidence="4" id="KW-0804">Transcription</keyword>
<dbReference type="InterPro" id="IPR001647">
    <property type="entry name" value="HTH_TetR"/>
</dbReference>
<dbReference type="OrthoDB" id="135877at2157"/>
<gene>
    <name evidence="8" type="ORF">SAMN05444422_10213</name>
</gene>
<evidence type="ECO:0000313" key="9">
    <source>
        <dbReference type="Proteomes" id="UP000199161"/>
    </source>
</evidence>
<dbReference type="AlphaFoldDB" id="A0A1I1E0V4"/>
<dbReference type="GO" id="GO:0000976">
    <property type="term" value="F:transcription cis-regulatory region binding"/>
    <property type="evidence" value="ECO:0007669"/>
    <property type="project" value="TreeGrafter"/>
</dbReference>
<feature type="DNA-binding region" description="H-T-H motif" evidence="5">
    <location>
        <begin position="27"/>
        <end position="46"/>
    </location>
</feature>
<dbReference type="Gene3D" id="1.10.357.10">
    <property type="entry name" value="Tetracycline Repressor, domain 2"/>
    <property type="match status" value="1"/>
</dbReference>
<reference evidence="9" key="1">
    <citation type="submission" date="2016-10" db="EMBL/GenBank/DDBJ databases">
        <authorList>
            <person name="Varghese N."/>
            <person name="Submissions S."/>
        </authorList>
    </citation>
    <scope>NUCLEOTIDE SEQUENCE [LARGE SCALE GENOMIC DNA]</scope>
    <source>
        <strain evidence="9">DSM 13078</strain>
    </source>
</reference>
<dbReference type="InterPro" id="IPR009057">
    <property type="entry name" value="Homeodomain-like_sf"/>
</dbReference>
<keyword evidence="1" id="KW-0678">Repressor</keyword>
<proteinExistence type="predicted"/>
<dbReference type="PANTHER" id="PTHR30055:SF234">
    <property type="entry name" value="HTH-TYPE TRANSCRIPTIONAL REGULATOR BETI"/>
    <property type="match status" value="1"/>
</dbReference>
<dbReference type="InterPro" id="IPR039538">
    <property type="entry name" value="BetI_C"/>
</dbReference>
<accession>A0A1I1E0V4</accession>
<dbReference type="Proteomes" id="UP000199161">
    <property type="component" value="Unassembled WGS sequence"/>
</dbReference>
<evidence type="ECO:0000259" key="7">
    <source>
        <dbReference type="PROSITE" id="PS50977"/>
    </source>
</evidence>
<evidence type="ECO:0000256" key="2">
    <source>
        <dbReference type="ARBA" id="ARBA00023015"/>
    </source>
</evidence>
<evidence type="ECO:0000256" key="5">
    <source>
        <dbReference type="PROSITE-ProRule" id="PRU00335"/>
    </source>
</evidence>
<keyword evidence="2" id="KW-0805">Transcription regulation</keyword>
<dbReference type="SUPFAM" id="SSF48498">
    <property type="entry name" value="Tetracyclin repressor-like, C-terminal domain"/>
    <property type="match status" value="1"/>
</dbReference>
<evidence type="ECO:0000313" key="8">
    <source>
        <dbReference type="EMBL" id="SFB78868.1"/>
    </source>
</evidence>
<dbReference type="Pfam" id="PF13977">
    <property type="entry name" value="TetR_C_6"/>
    <property type="match status" value="1"/>
</dbReference>
<keyword evidence="9" id="KW-1185">Reference proteome</keyword>
<dbReference type="InterPro" id="IPR036271">
    <property type="entry name" value="Tet_transcr_reg_TetR-rel_C_sf"/>
</dbReference>
<feature type="compositionally biased region" description="Basic and acidic residues" evidence="6">
    <location>
        <begin position="227"/>
        <end position="241"/>
    </location>
</feature>
<dbReference type="RefSeq" id="WP_089785603.1">
    <property type="nucleotide sequence ID" value="NZ_FOKW01000002.1"/>
</dbReference>
<keyword evidence="3 5" id="KW-0238">DNA-binding</keyword>
<name>A0A1I1E0V4_NATHA</name>
<dbReference type="PANTHER" id="PTHR30055">
    <property type="entry name" value="HTH-TYPE TRANSCRIPTIONAL REGULATOR RUTR"/>
    <property type="match status" value="1"/>
</dbReference>
<evidence type="ECO:0000256" key="1">
    <source>
        <dbReference type="ARBA" id="ARBA00022491"/>
    </source>
</evidence>
<dbReference type="InterPro" id="IPR050109">
    <property type="entry name" value="HTH-type_TetR-like_transc_reg"/>
</dbReference>
<sequence>MTDPDVRDAIMTATYEALCEHGYTDLTAQDIADRTDKSKSLLFYHYDSKEDLVADFVDYLVERFDEWIAETRDLTPSERLATFVDWFLYGSGDDDERQSFHTAMLEIRTQAPYNEQYRKELRKSDDRLREIAEEILRNGIETGEFTDHDPEETAALLIATLDGARIRQLTLAEDDYIGQVRSAMVARIFDDILAEDVSFPEGLLPDEIDIEGGVDGTSDLGPSSETRQPEDEHGSSEDGAE</sequence>
<dbReference type="PRINTS" id="PR00455">
    <property type="entry name" value="HTHTETR"/>
</dbReference>
<protein>
    <submittedName>
        <fullName evidence="8">Transcriptional regulator, TetR family</fullName>
    </submittedName>
</protein>
<dbReference type="GO" id="GO:0003700">
    <property type="term" value="F:DNA-binding transcription factor activity"/>
    <property type="evidence" value="ECO:0007669"/>
    <property type="project" value="TreeGrafter"/>
</dbReference>
<evidence type="ECO:0000256" key="3">
    <source>
        <dbReference type="ARBA" id="ARBA00023125"/>
    </source>
</evidence>
<feature type="region of interest" description="Disordered" evidence="6">
    <location>
        <begin position="204"/>
        <end position="241"/>
    </location>
</feature>
<organism evidence="8 9">
    <name type="scientific">Natronobacterium haloterrestre</name>
    <name type="common">Halobiforma haloterrestris</name>
    <dbReference type="NCBI Taxonomy" id="148448"/>
    <lineage>
        <taxon>Archaea</taxon>
        <taxon>Methanobacteriati</taxon>
        <taxon>Methanobacteriota</taxon>
        <taxon>Stenosarchaea group</taxon>
        <taxon>Halobacteria</taxon>
        <taxon>Halobacteriales</taxon>
        <taxon>Natrialbaceae</taxon>
        <taxon>Natronobacterium</taxon>
    </lineage>
</organism>
<feature type="domain" description="HTH tetR-type" evidence="7">
    <location>
        <begin position="4"/>
        <end position="64"/>
    </location>
</feature>
<dbReference type="EMBL" id="FOKW01000002">
    <property type="protein sequence ID" value="SFB78868.1"/>
    <property type="molecule type" value="Genomic_DNA"/>
</dbReference>
<evidence type="ECO:0000256" key="6">
    <source>
        <dbReference type="SAM" id="MobiDB-lite"/>
    </source>
</evidence>
<dbReference type="PROSITE" id="PS50977">
    <property type="entry name" value="HTH_TETR_2"/>
    <property type="match status" value="1"/>
</dbReference>